<sequence length="365" mass="41403">MVSSTLAQEAVNQVLSRIKDVYEEKSDAKEHIERMEMAHIKLEAALETTNSRSDDDKLTRSTAVLRFERFAEGASEFLSLRLSESTDVVGVAVRCLHLFTPYLSSTAETVKTKLTQQQDHDYTQRYNATSSSSKSLPCDIYLEPVIQVYLLGHVTLSVRNNRQRAVVDGESETNPIGDCPYLKLGARFWPHASFEDLSPGIDSSATEIINGVAAQRGMYAKNSFEQLTDIMIPKAVDCLRRDVAATSYQILWKSKHGGSYIQVEKTSWRGTTQKVRQRKQPNRWPCKKVQGWASVNNEFICSWIRHASTQLKDSVVDWIQKERRLPQPLLLKTNSCFRDCPIMLLSLQDHRSLVRTIKSHSTFSG</sequence>
<dbReference type="AlphaFoldDB" id="A0A811QK94"/>
<protein>
    <submittedName>
        <fullName evidence="1">Uncharacterized protein</fullName>
    </submittedName>
</protein>
<accession>A0A811QK94</accession>
<evidence type="ECO:0000313" key="1">
    <source>
        <dbReference type="EMBL" id="CAD6256502.1"/>
    </source>
</evidence>
<dbReference type="EMBL" id="CAJGYO010000010">
    <property type="protein sequence ID" value="CAD6256502.1"/>
    <property type="molecule type" value="Genomic_DNA"/>
</dbReference>
<organism evidence="1 2">
    <name type="scientific">Miscanthus lutarioriparius</name>
    <dbReference type="NCBI Taxonomy" id="422564"/>
    <lineage>
        <taxon>Eukaryota</taxon>
        <taxon>Viridiplantae</taxon>
        <taxon>Streptophyta</taxon>
        <taxon>Embryophyta</taxon>
        <taxon>Tracheophyta</taxon>
        <taxon>Spermatophyta</taxon>
        <taxon>Magnoliopsida</taxon>
        <taxon>Liliopsida</taxon>
        <taxon>Poales</taxon>
        <taxon>Poaceae</taxon>
        <taxon>PACMAD clade</taxon>
        <taxon>Panicoideae</taxon>
        <taxon>Andropogonodae</taxon>
        <taxon>Andropogoneae</taxon>
        <taxon>Saccharinae</taxon>
        <taxon>Miscanthus</taxon>
    </lineage>
</organism>
<dbReference type="SMART" id="SM01157">
    <property type="entry name" value="DUF1719"/>
    <property type="match status" value="1"/>
</dbReference>
<gene>
    <name evidence="1" type="ORF">NCGR_LOCUS40008</name>
</gene>
<evidence type="ECO:0000313" key="2">
    <source>
        <dbReference type="Proteomes" id="UP000604825"/>
    </source>
</evidence>
<dbReference type="Pfam" id="PF08224">
    <property type="entry name" value="DUF1719"/>
    <property type="match status" value="1"/>
</dbReference>
<reference evidence="1" key="1">
    <citation type="submission" date="2020-10" db="EMBL/GenBank/DDBJ databases">
        <authorList>
            <person name="Han B."/>
            <person name="Lu T."/>
            <person name="Zhao Q."/>
            <person name="Huang X."/>
            <person name="Zhao Y."/>
        </authorList>
    </citation>
    <scope>NUCLEOTIDE SEQUENCE</scope>
</reference>
<dbReference type="InterPro" id="IPR013181">
    <property type="entry name" value="DUF1719"/>
</dbReference>
<keyword evidence="2" id="KW-1185">Reference proteome</keyword>
<proteinExistence type="predicted"/>
<dbReference type="Proteomes" id="UP000604825">
    <property type="component" value="Unassembled WGS sequence"/>
</dbReference>
<name>A0A811QK94_9POAL</name>
<comment type="caution">
    <text evidence="1">The sequence shown here is derived from an EMBL/GenBank/DDBJ whole genome shotgun (WGS) entry which is preliminary data.</text>
</comment>